<organism evidence="1 2">
    <name type="scientific">Eeniella nana</name>
    <name type="common">Yeast</name>
    <name type="synonym">Brettanomyces nanus</name>
    <dbReference type="NCBI Taxonomy" id="13502"/>
    <lineage>
        <taxon>Eukaryota</taxon>
        <taxon>Fungi</taxon>
        <taxon>Dikarya</taxon>
        <taxon>Ascomycota</taxon>
        <taxon>Saccharomycotina</taxon>
        <taxon>Pichiomycetes</taxon>
        <taxon>Pichiales</taxon>
        <taxon>Pichiaceae</taxon>
        <taxon>Brettanomyces</taxon>
    </lineage>
</organism>
<dbReference type="KEGG" id="bnn:FOA43_003766"/>
<dbReference type="EMBL" id="CP064815">
    <property type="protein sequence ID" value="QPG76378.1"/>
    <property type="molecule type" value="Genomic_DNA"/>
</dbReference>
<gene>
    <name evidence="1" type="ORF">FOA43_003766</name>
</gene>
<dbReference type="OrthoDB" id="10515201at2759"/>
<dbReference type="RefSeq" id="XP_038779943.1">
    <property type="nucleotide sequence ID" value="XM_038924015.1"/>
</dbReference>
<dbReference type="GeneID" id="62197166"/>
<proteinExistence type="predicted"/>
<reference evidence="1" key="1">
    <citation type="submission" date="2020-10" db="EMBL/GenBank/DDBJ databases">
        <authorList>
            <person name="Roach M.J.R."/>
        </authorList>
    </citation>
    <scope>NUCLEOTIDE SEQUENCE</scope>
    <source>
        <strain evidence="1">CBS 1945</strain>
    </source>
</reference>
<name>A0A875S602_EENNA</name>
<dbReference type="AlphaFoldDB" id="A0A875S602"/>
<sequence length="85" mass="9307">MNPTPNIASMLKQHATSFGLATSMIGPVLVTKYTMASNQPWLFSENAEGSNDGITMMQPATMIPPRLNAKDLDDMSEKAMLIIYD</sequence>
<accession>A0A875S602</accession>
<protein>
    <submittedName>
        <fullName evidence="1">Uncharacterized protein</fullName>
    </submittedName>
</protein>
<evidence type="ECO:0000313" key="1">
    <source>
        <dbReference type="EMBL" id="QPG76378.1"/>
    </source>
</evidence>
<keyword evidence="2" id="KW-1185">Reference proteome</keyword>
<evidence type="ECO:0000313" key="2">
    <source>
        <dbReference type="Proteomes" id="UP000662931"/>
    </source>
</evidence>
<dbReference type="Proteomes" id="UP000662931">
    <property type="component" value="Chromosome 4"/>
</dbReference>